<feature type="chain" id="PRO_5001508194" evidence="1">
    <location>
        <begin position="37"/>
        <end position="351"/>
    </location>
</feature>
<evidence type="ECO:0000313" key="2">
    <source>
        <dbReference type="EMBL" id="EZF53838.1"/>
    </source>
</evidence>
<keyword evidence="1" id="KW-0732">Signal</keyword>
<dbReference type="OrthoDB" id="4175439at2759"/>
<dbReference type="AlphaFoldDB" id="A0A022W6Y0"/>
<sequence>MIGCIRRWFPTSEGYWSRVHPPLYLFLFLFFPSSSSSPSSSTISSSSSSSFAISSITESFAKGYLPAHMPLAPVVPKTPGQPYAFERPECLGWYLIPLFKLYISYAPDSFPCDWLEKTEDIKVKCIDSTGNKVDFPTPPELLKAIRKCERVNHPEKGLFSGLPSNWGFSGFMQTGAYQVLDEYPFIEHGEFCGPMFNKVHRMVYHSYPCIKGVQLFYLEQNHWSCIMRDHSSAYEVSQVENDPKSYFLRSELLAAISVFYRQLHDMIWNPRVEKYKPILRYKEGFLTATVVTFIHRQVRVVQASIKPSETYPTITFTLRAIYDLNAEKYDQEVAYTVLQWILSPPKPAEVD</sequence>
<accession>A0A022W6Y0</accession>
<feature type="signal peptide" evidence="1">
    <location>
        <begin position="1"/>
        <end position="36"/>
    </location>
</feature>
<dbReference type="HOGENOM" id="CLU_067900_1_0_1"/>
<evidence type="ECO:0000256" key="1">
    <source>
        <dbReference type="SAM" id="SignalP"/>
    </source>
</evidence>
<gene>
    <name evidence="2" type="ORF">H103_03314</name>
</gene>
<dbReference type="Proteomes" id="UP000023758">
    <property type="component" value="Unassembled WGS sequence"/>
</dbReference>
<protein>
    <submittedName>
        <fullName evidence="2">Uncharacterized protein</fullName>
    </submittedName>
</protein>
<reference evidence="2" key="1">
    <citation type="submission" date="2014-02" db="EMBL/GenBank/DDBJ databases">
        <title>The Genome Sequence of Trichophyton rubrum (morphotype fischeri) CBS 288.86.</title>
        <authorList>
            <consortium name="The Broad Institute Genomics Platform"/>
            <person name="Cuomo C.A."/>
            <person name="White T.C."/>
            <person name="Graser Y."/>
            <person name="Martinez-Rossi N."/>
            <person name="Heitman J."/>
            <person name="Young S.K."/>
            <person name="Zeng Q."/>
            <person name="Gargeya S."/>
            <person name="Abouelleil A."/>
            <person name="Alvarado L."/>
            <person name="Chapman S.B."/>
            <person name="Gainer-Dewar J."/>
            <person name="Goldberg J."/>
            <person name="Griggs A."/>
            <person name="Gujja S."/>
            <person name="Hansen M."/>
            <person name="Howarth C."/>
            <person name="Imamovic A."/>
            <person name="Larimer J."/>
            <person name="Martinez D."/>
            <person name="Murphy C."/>
            <person name="Pearson M.D."/>
            <person name="Persinoti G."/>
            <person name="Poon T."/>
            <person name="Priest M."/>
            <person name="Roberts A.D."/>
            <person name="Saif S."/>
            <person name="Shea T.D."/>
            <person name="Sykes S.N."/>
            <person name="Wortman J."/>
            <person name="Nusbaum C."/>
            <person name="Birren B."/>
        </authorList>
    </citation>
    <scope>NUCLEOTIDE SEQUENCE [LARGE SCALE GENOMIC DNA]</scope>
    <source>
        <strain evidence="2">CBS 288.86</strain>
    </source>
</reference>
<organism evidence="2">
    <name type="scientific">Trichophyton rubrum CBS 288.86</name>
    <dbReference type="NCBI Taxonomy" id="1215330"/>
    <lineage>
        <taxon>Eukaryota</taxon>
        <taxon>Fungi</taxon>
        <taxon>Dikarya</taxon>
        <taxon>Ascomycota</taxon>
        <taxon>Pezizomycotina</taxon>
        <taxon>Eurotiomycetes</taxon>
        <taxon>Eurotiomycetidae</taxon>
        <taxon>Onygenales</taxon>
        <taxon>Arthrodermataceae</taxon>
        <taxon>Trichophyton</taxon>
    </lineage>
</organism>
<proteinExistence type="predicted"/>
<name>A0A022W6Y0_TRIRU</name>
<dbReference type="EMBL" id="KK207803">
    <property type="protein sequence ID" value="EZF53838.1"/>
    <property type="molecule type" value="Genomic_DNA"/>
</dbReference>